<evidence type="ECO:0000256" key="5">
    <source>
        <dbReference type="RuleBase" id="RU004398"/>
    </source>
</evidence>
<keyword evidence="4 5" id="KW-0539">Nucleus</keyword>
<comment type="subcellular location">
    <subcellularLocation>
        <location evidence="1">Nucleus</location>
    </subcellularLocation>
</comment>
<dbReference type="Pfam" id="PF08617">
    <property type="entry name" value="CGI-121"/>
    <property type="match status" value="1"/>
</dbReference>
<gene>
    <name evidence="6" type="ORF">SELO1098_LOCUS5459</name>
</gene>
<dbReference type="InterPro" id="IPR036504">
    <property type="entry name" value="CGI121/TPRKB_sf"/>
</dbReference>
<accession>A0A7S3GUC2</accession>
<reference evidence="6" key="1">
    <citation type="submission" date="2021-01" db="EMBL/GenBank/DDBJ databases">
        <authorList>
            <person name="Corre E."/>
            <person name="Pelletier E."/>
            <person name="Niang G."/>
            <person name="Scheremetjew M."/>
            <person name="Finn R."/>
            <person name="Kale V."/>
            <person name="Holt S."/>
            <person name="Cochrane G."/>
            <person name="Meng A."/>
            <person name="Brown T."/>
            <person name="Cohen L."/>
        </authorList>
    </citation>
    <scope>NUCLEOTIDE SEQUENCE</scope>
    <source>
        <strain evidence="6">CCAP 955/1</strain>
    </source>
</reference>
<dbReference type="SUPFAM" id="SSF143870">
    <property type="entry name" value="PF0523-like"/>
    <property type="match status" value="1"/>
</dbReference>
<comment type="similarity">
    <text evidence="2 5">Belongs to the CGI121/TPRKB family.</text>
</comment>
<dbReference type="GO" id="GO:0005634">
    <property type="term" value="C:nucleus"/>
    <property type="evidence" value="ECO:0007669"/>
    <property type="project" value="UniProtKB-SubCell"/>
</dbReference>
<organism evidence="6">
    <name type="scientific">Spumella elongata</name>
    <dbReference type="NCBI Taxonomy" id="89044"/>
    <lineage>
        <taxon>Eukaryota</taxon>
        <taxon>Sar</taxon>
        <taxon>Stramenopiles</taxon>
        <taxon>Ochrophyta</taxon>
        <taxon>Chrysophyceae</taxon>
        <taxon>Chromulinales</taxon>
        <taxon>Chromulinaceae</taxon>
        <taxon>Spumella</taxon>
    </lineage>
</organism>
<sequence>MSAVSIDDRIKVFGFEEVTNATALLDGAKDDIRGAIIDLSLVCSLFHLRAAAHKALLNEAHGTMKTKTISSEILYQLSNTTKISDSLQQYKIKEESRLIAVIVVDEDVTLNALLAIVQGAPSDLTLLGAAPYLTQEKATIIGKYFKVTPQELEIATLESAVVNRLAIKDAL</sequence>
<evidence type="ECO:0000256" key="4">
    <source>
        <dbReference type="ARBA" id="ARBA00023242"/>
    </source>
</evidence>
<proteinExistence type="inferred from homology"/>
<evidence type="ECO:0000256" key="3">
    <source>
        <dbReference type="ARBA" id="ARBA00022694"/>
    </source>
</evidence>
<dbReference type="AlphaFoldDB" id="A0A7S3GUC2"/>
<dbReference type="GO" id="GO:0002949">
    <property type="term" value="P:tRNA threonylcarbamoyladenosine modification"/>
    <property type="evidence" value="ECO:0007669"/>
    <property type="project" value="TreeGrafter"/>
</dbReference>
<evidence type="ECO:0000256" key="1">
    <source>
        <dbReference type="ARBA" id="ARBA00004123"/>
    </source>
</evidence>
<dbReference type="InterPro" id="IPR013926">
    <property type="entry name" value="CGI121/TPRKB"/>
</dbReference>
<dbReference type="GO" id="GO:0000408">
    <property type="term" value="C:EKC/KEOPS complex"/>
    <property type="evidence" value="ECO:0007669"/>
    <property type="project" value="TreeGrafter"/>
</dbReference>
<dbReference type="EMBL" id="HBIC01011002">
    <property type="protein sequence ID" value="CAE0276629.1"/>
    <property type="molecule type" value="Transcribed_RNA"/>
</dbReference>
<dbReference type="PANTHER" id="PTHR15840">
    <property type="entry name" value="CGI-121 FAMILY MEMBER"/>
    <property type="match status" value="1"/>
</dbReference>
<keyword evidence="3" id="KW-0819">tRNA processing</keyword>
<dbReference type="GO" id="GO:0005829">
    <property type="term" value="C:cytosol"/>
    <property type="evidence" value="ECO:0007669"/>
    <property type="project" value="TreeGrafter"/>
</dbReference>
<evidence type="ECO:0000256" key="2">
    <source>
        <dbReference type="ARBA" id="ARBA00005546"/>
    </source>
</evidence>
<dbReference type="PANTHER" id="PTHR15840:SF10">
    <property type="entry name" value="EKC_KEOPS COMPLEX SUBUNIT TPRKB"/>
    <property type="match status" value="1"/>
</dbReference>
<dbReference type="Gene3D" id="3.30.2380.10">
    <property type="entry name" value="CGI121/TPRKB"/>
    <property type="match status" value="1"/>
</dbReference>
<evidence type="ECO:0000313" key="6">
    <source>
        <dbReference type="EMBL" id="CAE0276629.1"/>
    </source>
</evidence>
<dbReference type="NCBIfam" id="NF011465">
    <property type="entry name" value="PRK14886.1-1"/>
    <property type="match status" value="1"/>
</dbReference>
<protein>
    <submittedName>
        <fullName evidence="6">Uncharacterized protein</fullName>
    </submittedName>
</protein>
<name>A0A7S3GUC2_9STRA</name>